<sequence length="84" mass="10000">MTWLARFIYRTAHQEVQQQQLSLLKKLYYAQFSKRRFCRKAKRVACTPQGITLLALSGVLLVKSKRRFSILRKLVLLRRALRHV</sequence>
<dbReference type="RefSeq" id="WP_046004619.1">
    <property type="nucleotide sequence ID" value="NZ_JXYA01000017.1"/>
</dbReference>
<reference evidence="1 2" key="1">
    <citation type="journal article" date="2015" name="BMC Genomics">
        <title>Genome mining reveals unlocked bioactive potential of marine Gram-negative bacteria.</title>
        <authorList>
            <person name="Machado H."/>
            <person name="Sonnenschein E.C."/>
            <person name="Melchiorsen J."/>
            <person name="Gram L."/>
        </authorList>
    </citation>
    <scope>NUCLEOTIDE SEQUENCE [LARGE SCALE GENOMIC DNA]</scope>
    <source>
        <strain evidence="1 2">S2471</strain>
    </source>
</reference>
<evidence type="ECO:0000313" key="2">
    <source>
        <dbReference type="Proteomes" id="UP000033452"/>
    </source>
</evidence>
<gene>
    <name evidence="1" type="ORF">TW77_08870</name>
</gene>
<dbReference type="PATRIC" id="fig|43658.5.peg.1873"/>
<keyword evidence="2" id="KW-1185">Reference proteome</keyword>
<name>A0A0F4QQB8_9GAMM</name>
<proteinExistence type="predicted"/>
<dbReference type="Proteomes" id="UP000033452">
    <property type="component" value="Unassembled WGS sequence"/>
</dbReference>
<dbReference type="EMBL" id="JXYA01000017">
    <property type="protein sequence ID" value="KJZ09891.1"/>
    <property type="molecule type" value="Genomic_DNA"/>
</dbReference>
<comment type="caution">
    <text evidence="1">The sequence shown here is derived from an EMBL/GenBank/DDBJ whole genome shotgun (WGS) entry which is preliminary data.</text>
</comment>
<dbReference type="AlphaFoldDB" id="A0A0F4QQB8"/>
<accession>A0A0F4QQB8</accession>
<organism evidence="1 2">
    <name type="scientific">Pseudoalteromonas rubra</name>
    <dbReference type="NCBI Taxonomy" id="43658"/>
    <lineage>
        <taxon>Bacteria</taxon>
        <taxon>Pseudomonadati</taxon>
        <taxon>Pseudomonadota</taxon>
        <taxon>Gammaproteobacteria</taxon>
        <taxon>Alteromonadales</taxon>
        <taxon>Pseudoalteromonadaceae</taxon>
        <taxon>Pseudoalteromonas</taxon>
    </lineage>
</organism>
<dbReference type="OrthoDB" id="6314614at2"/>
<protein>
    <submittedName>
        <fullName evidence="1">Uncharacterized protein</fullName>
    </submittedName>
</protein>
<evidence type="ECO:0000313" key="1">
    <source>
        <dbReference type="EMBL" id="KJZ09891.1"/>
    </source>
</evidence>